<evidence type="ECO:0000256" key="1">
    <source>
        <dbReference type="SAM" id="Phobius"/>
    </source>
</evidence>
<dbReference type="EMBL" id="BAABHK010000008">
    <property type="protein sequence ID" value="GAA4630522.1"/>
    <property type="molecule type" value="Genomic_DNA"/>
</dbReference>
<keyword evidence="1" id="KW-1133">Transmembrane helix</keyword>
<keyword evidence="3" id="KW-1185">Reference proteome</keyword>
<feature type="transmembrane region" description="Helical" evidence="1">
    <location>
        <begin position="41"/>
        <end position="59"/>
    </location>
</feature>
<evidence type="ECO:0000313" key="3">
    <source>
        <dbReference type="Proteomes" id="UP001501442"/>
    </source>
</evidence>
<evidence type="ECO:0008006" key="4">
    <source>
        <dbReference type="Google" id="ProtNLM"/>
    </source>
</evidence>
<dbReference type="Proteomes" id="UP001501442">
    <property type="component" value="Unassembled WGS sequence"/>
</dbReference>
<proteinExistence type="predicted"/>
<keyword evidence="1" id="KW-0812">Transmembrane</keyword>
<gene>
    <name evidence="2" type="ORF">GCM10023196_056200</name>
</gene>
<evidence type="ECO:0000313" key="2">
    <source>
        <dbReference type="EMBL" id="GAA4630522.1"/>
    </source>
</evidence>
<sequence length="223" mass="23932">MTRTIHDLQAVLEDTSARAPGNDDRMPAVRRKIRRSARRRLAVNAAVSIAVLATVGVAVPRLTDRGPETVPAAGESGPLPARYFGMPRIAAQSYFEAGKMVHLRFTPTGRNTAIVIQCPPGFNAWQKAGNSSASGDCQRNRLLPGQVTLSEPRGGYLPPGEPVDLEAAVVPIRDLDRVTLSESVQPWEGKRMTLGQYLATNPVGKATWSIAVYSGTCKGSDCP</sequence>
<reference evidence="3" key="1">
    <citation type="journal article" date="2019" name="Int. J. Syst. Evol. Microbiol.">
        <title>The Global Catalogue of Microorganisms (GCM) 10K type strain sequencing project: providing services to taxonomists for standard genome sequencing and annotation.</title>
        <authorList>
            <consortium name="The Broad Institute Genomics Platform"/>
            <consortium name="The Broad Institute Genome Sequencing Center for Infectious Disease"/>
            <person name="Wu L."/>
            <person name="Ma J."/>
        </authorList>
    </citation>
    <scope>NUCLEOTIDE SEQUENCE [LARGE SCALE GENOMIC DNA]</scope>
    <source>
        <strain evidence="3">JCM 17939</strain>
    </source>
</reference>
<dbReference type="RefSeq" id="WP_345434074.1">
    <property type="nucleotide sequence ID" value="NZ_BAABHK010000008.1"/>
</dbReference>
<name>A0ABP8UF89_9ACTN</name>
<keyword evidence="1" id="KW-0472">Membrane</keyword>
<accession>A0ABP8UF89</accession>
<protein>
    <recommendedName>
        <fullName evidence="4">Rieske domain-containing protein</fullName>
    </recommendedName>
</protein>
<organism evidence="2 3">
    <name type="scientific">Actinoallomurus vinaceus</name>
    <dbReference type="NCBI Taxonomy" id="1080074"/>
    <lineage>
        <taxon>Bacteria</taxon>
        <taxon>Bacillati</taxon>
        <taxon>Actinomycetota</taxon>
        <taxon>Actinomycetes</taxon>
        <taxon>Streptosporangiales</taxon>
        <taxon>Thermomonosporaceae</taxon>
        <taxon>Actinoallomurus</taxon>
    </lineage>
</organism>
<comment type="caution">
    <text evidence="2">The sequence shown here is derived from an EMBL/GenBank/DDBJ whole genome shotgun (WGS) entry which is preliminary data.</text>
</comment>